<dbReference type="AlphaFoldDB" id="A0A9P6JW42"/>
<evidence type="ECO:0000313" key="2">
    <source>
        <dbReference type="Proteomes" id="UP000780801"/>
    </source>
</evidence>
<dbReference type="Proteomes" id="UP000780801">
    <property type="component" value="Unassembled WGS sequence"/>
</dbReference>
<comment type="caution">
    <text evidence="1">The sequence shown here is derived from an EMBL/GenBank/DDBJ whole genome shotgun (WGS) entry which is preliminary data.</text>
</comment>
<gene>
    <name evidence="1" type="ORF">BGW38_010443</name>
</gene>
<feature type="non-terminal residue" evidence="1">
    <location>
        <position position="117"/>
    </location>
</feature>
<accession>A0A9P6JW42</accession>
<name>A0A9P6JW42_9FUNG</name>
<evidence type="ECO:0000313" key="1">
    <source>
        <dbReference type="EMBL" id="KAF9534559.1"/>
    </source>
</evidence>
<protein>
    <submittedName>
        <fullName evidence="1">Uncharacterized protein</fullName>
    </submittedName>
</protein>
<reference evidence="1" key="1">
    <citation type="journal article" date="2020" name="Fungal Divers.">
        <title>Resolving the Mortierellaceae phylogeny through synthesis of multi-gene phylogenetics and phylogenomics.</title>
        <authorList>
            <person name="Vandepol N."/>
            <person name="Liber J."/>
            <person name="Desiro A."/>
            <person name="Na H."/>
            <person name="Kennedy M."/>
            <person name="Barry K."/>
            <person name="Grigoriev I.V."/>
            <person name="Miller A.N."/>
            <person name="O'Donnell K."/>
            <person name="Stajich J.E."/>
            <person name="Bonito G."/>
        </authorList>
    </citation>
    <scope>NUCLEOTIDE SEQUENCE</scope>
    <source>
        <strain evidence="1">KOD1015</strain>
    </source>
</reference>
<feature type="non-terminal residue" evidence="1">
    <location>
        <position position="1"/>
    </location>
</feature>
<organism evidence="1 2">
    <name type="scientific">Lunasporangiospora selenospora</name>
    <dbReference type="NCBI Taxonomy" id="979761"/>
    <lineage>
        <taxon>Eukaryota</taxon>
        <taxon>Fungi</taxon>
        <taxon>Fungi incertae sedis</taxon>
        <taxon>Mucoromycota</taxon>
        <taxon>Mortierellomycotina</taxon>
        <taxon>Mortierellomycetes</taxon>
        <taxon>Mortierellales</taxon>
        <taxon>Mortierellaceae</taxon>
        <taxon>Lunasporangiospora</taxon>
    </lineage>
</organism>
<sequence length="117" mass="13074">SSLTLTTPPMPKPTGIQTFVRQTQNPFTSLSQQTTIFGKLSNSFPRTPGSLMTPQNFLPVSHSSVLKRPTTISCEMSKNSSPTSHVQSTFSSTRSGIWRKTTAWILRWQEHAKILPR</sequence>
<keyword evidence="2" id="KW-1185">Reference proteome</keyword>
<dbReference type="EMBL" id="JAABOA010008452">
    <property type="protein sequence ID" value="KAF9534559.1"/>
    <property type="molecule type" value="Genomic_DNA"/>
</dbReference>
<proteinExistence type="predicted"/>